<dbReference type="Gene3D" id="3.30.70.2700">
    <property type="match status" value="1"/>
</dbReference>
<dbReference type="Pfam" id="PF21688">
    <property type="entry name" value="FAD-depend_C"/>
    <property type="match status" value="1"/>
</dbReference>
<evidence type="ECO:0000313" key="2">
    <source>
        <dbReference type="EMBL" id="BCJ95346.1"/>
    </source>
</evidence>
<dbReference type="EMBL" id="AP023367">
    <property type="protein sequence ID" value="BCJ95346.1"/>
    <property type="molecule type" value="Genomic_DNA"/>
</dbReference>
<dbReference type="SUPFAM" id="SSF51905">
    <property type="entry name" value="FAD/NAD(P)-binding domain"/>
    <property type="match status" value="1"/>
</dbReference>
<protein>
    <submittedName>
        <fullName evidence="2">Oxidoreductase</fullName>
    </submittedName>
</protein>
<gene>
    <name evidence="2" type="ORF">acsn021_29150</name>
</gene>
<feature type="domain" description="FAD-dependent protein C-terminal" evidence="1">
    <location>
        <begin position="296"/>
        <end position="492"/>
    </location>
</feature>
<evidence type="ECO:0000313" key="3">
    <source>
        <dbReference type="Proteomes" id="UP000515561"/>
    </source>
</evidence>
<dbReference type="InterPro" id="IPR028348">
    <property type="entry name" value="FAD-binding_protein"/>
</dbReference>
<reference evidence="2 3" key="1">
    <citation type="journal article" date="2016" name="Int. J. Syst. Evol. Microbiol.">
        <title>Descriptions of Anaerotaenia torta gen. nov., sp. nov. and Anaerocolumna cellulosilytica gen. nov., sp. nov. isolated from a methanogenic reactor of cattle waste.</title>
        <authorList>
            <person name="Uek A."/>
            <person name="Ohtaki Y."/>
            <person name="Kaku N."/>
            <person name="Ueki K."/>
        </authorList>
    </citation>
    <scope>NUCLEOTIDE SEQUENCE [LARGE SCALE GENOMIC DNA]</scope>
    <source>
        <strain evidence="2 3">SN021</strain>
    </source>
</reference>
<sequence length="549" mass="60914">MIYASKGRRWEQNMIQLSQLKLKIDHTEEELKALIAKQLKLPLSQITDYKIVKKSIDARKKKELSYVYNVEVTIQGEDKLKKRIHSPGIIFGERPTYQFIPEGRKELLNRPVIVGCGPAGLFCGLMLARNGYRPLLIERGDEVDKRVKAVEGFWSSNELDTESNVQFGEGGAGTFSDGKLNTLVKDAAGRNRKVLEVFTEHGAPEEILYFNKPHIGTDRLREVVKGIREEIIALGGEVRFRTCLTDIQLEQGRVTGIELNHKEQINCQVLVLAIGHSARDTFRLFHDRGLKLTPKSFAIGVRVEHPQELVSKNQYGELFHKLPAADYKLAYNSSTGRSVYSFCMCPGGFVVNSSSELGGIAVNGMSNHARDERNANSALIVTVTPKDFPIMEPGMEALAGVEFQRIWEKKAYRAGRGLVPVQLYGDLCNNRESATIGHIIPNLKGKYTLANLNECLPDYVTETLIEGIKTFDRIIPGYADEEAVLSGVETRTSSPLRIERNDHFEADITGIYPCGEGAGYAGGITSAAMDGIKVFEAIGSTFSNKGICI</sequence>
<dbReference type="InterPro" id="IPR049516">
    <property type="entry name" value="FAD-depend_C"/>
</dbReference>
<organism evidence="2 3">
    <name type="scientific">Anaerocolumna cellulosilytica</name>
    <dbReference type="NCBI Taxonomy" id="433286"/>
    <lineage>
        <taxon>Bacteria</taxon>
        <taxon>Bacillati</taxon>
        <taxon>Bacillota</taxon>
        <taxon>Clostridia</taxon>
        <taxon>Lachnospirales</taxon>
        <taxon>Lachnospiraceae</taxon>
        <taxon>Anaerocolumna</taxon>
    </lineage>
</organism>
<dbReference type="InterPro" id="IPR036188">
    <property type="entry name" value="FAD/NAD-bd_sf"/>
</dbReference>
<dbReference type="Proteomes" id="UP000515561">
    <property type="component" value="Chromosome"/>
</dbReference>
<dbReference type="PANTHER" id="PTHR42842">
    <property type="entry name" value="FAD/NAD(P)-BINDING OXIDOREDUCTASE"/>
    <property type="match status" value="1"/>
</dbReference>
<keyword evidence="3" id="KW-1185">Reference proteome</keyword>
<dbReference type="Gene3D" id="3.50.50.60">
    <property type="entry name" value="FAD/NAD(P)-binding domain"/>
    <property type="match status" value="2"/>
</dbReference>
<accession>A0A6S6QZY2</accession>
<dbReference type="AlphaFoldDB" id="A0A6S6QZY2"/>
<dbReference type="PANTHER" id="PTHR42842:SF3">
    <property type="entry name" value="FAD_NAD(P)-BINDING OXIDOREDUCTASE FAMILY PROTEIN"/>
    <property type="match status" value="1"/>
</dbReference>
<evidence type="ECO:0000259" key="1">
    <source>
        <dbReference type="Pfam" id="PF21688"/>
    </source>
</evidence>
<dbReference type="PRINTS" id="PR00419">
    <property type="entry name" value="ADXRDTASE"/>
</dbReference>
<dbReference type="PIRSF" id="PIRSF038984">
    <property type="entry name" value="FAD_binding_protein"/>
    <property type="match status" value="1"/>
</dbReference>
<dbReference type="KEGG" id="acel:acsn021_29150"/>
<name>A0A6S6QZY2_9FIRM</name>
<proteinExistence type="predicted"/>